<comment type="caution">
    <text evidence="3">The sequence shown here is derived from an EMBL/GenBank/DDBJ whole genome shotgun (WGS) entry which is preliminary data.</text>
</comment>
<dbReference type="Gene3D" id="3.40.50.720">
    <property type="entry name" value="NAD(P)-binding Rossmann-like Domain"/>
    <property type="match status" value="1"/>
</dbReference>
<accession>A0A1S1HGI6</accession>
<dbReference type="SMART" id="SM00822">
    <property type="entry name" value="PKS_KR"/>
    <property type="match status" value="1"/>
</dbReference>
<dbReference type="InterPro" id="IPR036291">
    <property type="entry name" value="NAD(P)-bd_dom_sf"/>
</dbReference>
<gene>
    <name evidence="3" type="primary">fabG_19</name>
    <name evidence="3" type="ORF">BHE75_03163</name>
</gene>
<dbReference type="NCBIfam" id="NF005893">
    <property type="entry name" value="PRK07856.1"/>
    <property type="match status" value="1"/>
</dbReference>
<comment type="similarity">
    <text evidence="1">Belongs to the short-chain dehydrogenases/reductases (SDR) family.</text>
</comment>
<evidence type="ECO:0000259" key="2">
    <source>
        <dbReference type="SMART" id="SM00822"/>
    </source>
</evidence>
<dbReference type="PROSITE" id="PS00061">
    <property type="entry name" value="ADH_SHORT"/>
    <property type="match status" value="1"/>
</dbReference>
<keyword evidence="4" id="KW-1185">Reference proteome</keyword>
<dbReference type="Pfam" id="PF13561">
    <property type="entry name" value="adh_short_C2"/>
    <property type="match status" value="1"/>
</dbReference>
<organism evidence="3 4">
    <name type="scientific">Edaphosphingomonas haloaromaticamans</name>
    <dbReference type="NCBI Taxonomy" id="653954"/>
    <lineage>
        <taxon>Bacteria</taxon>
        <taxon>Pseudomonadati</taxon>
        <taxon>Pseudomonadota</taxon>
        <taxon>Alphaproteobacteria</taxon>
        <taxon>Sphingomonadales</taxon>
        <taxon>Rhizorhabdaceae</taxon>
        <taxon>Edaphosphingomonas</taxon>
    </lineage>
</organism>
<dbReference type="PRINTS" id="PR00081">
    <property type="entry name" value="GDHRDH"/>
</dbReference>
<dbReference type="EMBL" id="MIPT01000001">
    <property type="protein sequence ID" value="OHT21158.1"/>
    <property type="molecule type" value="Genomic_DNA"/>
</dbReference>
<dbReference type="OrthoDB" id="9779623at2"/>
<dbReference type="InterPro" id="IPR057326">
    <property type="entry name" value="KR_dom"/>
</dbReference>
<evidence type="ECO:0000313" key="3">
    <source>
        <dbReference type="EMBL" id="OHT21158.1"/>
    </source>
</evidence>
<proteinExistence type="inferred from homology"/>
<feature type="domain" description="Ketoreductase" evidence="2">
    <location>
        <begin position="11"/>
        <end position="185"/>
    </location>
</feature>
<dbReference type="SUPFAM" id="SSF51735">
    <property type="entry name" value="NAD(P)-binding Rossmann-fold domains"/>
    <property type="match status" value="1"/>
</dbReference>
<dbReference type="PRINTS" id="PR00080">
    <property type="entry name" value="SDRFAMILY"/>
</dbReference>
<protein>
    <submittedName>
        <fullName evidence="3">3-oxoacyl-[acyl-carrier-protein] reductase FabG</fullName>
        <ecNumber evidence="3">1.1.1.100</ecNumber>
    </submittedName>
</protein>
<dbReference type="CDD" id="cd05233">
    <property type="entry name" value="SDR_c"/>
    <property type="match status" value="1"/>
</dbReference>
<evidence type="ECO:0000313" key="4">
    <source>
        <dbReference type="Proteomes" id="UP000179467"/>
    </source>
</evidence>
<keyword evidence="3" id="KW-0560">Oxidoreductase</keyword>
<dbReference type="PANTHER" id="PTHR42760">
    <property type="entry name" value="SHORT-CHAIN DEHYDROGENASES/REDUCTASES FAMILY MEMBER"/>
    <property type="match status" value="1"/>
</dbReference>
<dbReference type="GO" id="GO:0004316">
    <property type="term" value="F:3-oxoacyl-[acyl-carrier-protein] reductase (NADPH) activity"/>
    <property type="evidence" value="ECO:0007669"/>
    <property type="project" value="UniProtKB-EC"/>
</dbReference>
<dbReference type="InterPro" id="IPR020904">
    <property type="entry name" value="Sc_DH/Rdtase_CS"/>
</dbReference>
<name>A0A1S1HGI6_9SPHN</name>
<reference evidence="3 4" key="1">
    <citation type="submission" date="2016-09" db="EMBL/GenBank/DDBJ databases">
        <title>Metabolic pathway, cell adaptation mechanisms and a novel monoxygenase revealed through proteogenomic-transcription analysis of a Sphingomonas haloaromaticamans strain degrading the fungicide ortho-phenylphenol.</title>
        <authorList>
            <person name="Perruchon C."/>
            <person name="Papadopoulou E.S."/>
            <person name="Rousidou C."/>
            <person name="Vasileiadis S."/>
            <person name="Tanou G."/>
            <person name="Amoutzias G."/>
            <person name="Molassiotis A."/>
            <person name="Karpouzas D.G."/>
        </authorList>
    </citation>
    <scope>NUCLEOTIDE SEQUENCE [LARGE SCALE GENOMIC DNA]</scope>
    <source>
        <strain evidence="3 4">P3</strain>
    </source>
</reference>
<dbReference type="AlphaFoldDB" id="A0A1S1HGI6"/>
<sequence length="256" mass="26514">MAERRLRFDDKVVLVTGGSRGIGRDIVQAFADVGAKVVTCGRNPPEEPIPAAFHACDVRKADQVQAMLDAIGAEHGHVDIVVNNAGGSPQVDAAKASPRFSESIIALNLLAPLHVSRAAYDWLVKAPGQTSIINIASVSAIRPSPGTAAYAAAKTGLIGLTRSLAQEWAPKIRVNAIIAGLIGTEDAAATYGSDDIQQAIIANQPIGRLGTGEDIASACLFMASDHAGYVNGAAWEVDGGGEVPPFFSILKANGLV</sequence>
<evidence type="ECO:0000256" key="1">
    <source>
        <dbReference type="ARBA" id="ARBA00006484"/>
    </source>
</evidence>
<dbReference type="InterPro" id="IPR002347">
    <property type="entry name" value="SDR_fam"/>
</dbReference>
<dbReference type="FunFam" id="3.40.50.720:FF:000084">
    <property type="entry name" value="Short-chain dehydrogenase reductase"/>
    <property type="match status" value="1"/>
</dbReference>
<dbReference type="RefSeq" id="WP_070934404.1">
    <property type="nucleotide sequence ID" value="NZ_MIPT01000001.1"/>
</dbReference>
<dbReference type="Proteomes" id="UP000179467">
    <property type="component" value="Unassembled WGS sequence"/>
</dbReference>
<dbReference type="EC" id="1.1.1.100" evidence="3"/>